<organism evidence="1 2">
    <name type="scientific">Handroanthus impetiginosus</name>
    <dbReference type="NCBI Taxonomy" id="429701"/>
    <lineage>
        <taxon>Eukaryota</taxon>
        <taxon>Viridiplantae</taxon>
        <taxon>Streptophyta</taxon>
        <taxon>Embryophyta</taxon>
        <taxon>Tracheophyta</taxon>
        <taxon>Spermatophyta</taxon>
        <taxon>Magnoliopsida</taxon>
        <taxon>eudicotyledons</taxon>
        <taxon>Gunneridae</taxon>
        <taxon>Pentapetalae</taxon>
        <taxon>asterids</taxon>
        <taxon>lamiids</taxon>
        <taxon>Lamiales</taxon>
        <taxon>Bignoniaceae</taxon>
        <taxon>Crescentiina</taxon>
        <taxon>Tabebuia alliance</taxon>
        <taxon>Handroanthus</taxon>
    </lineage>
</organism>
<evidence type="ECO:0000313" key="1">
    <source>
        <dbReference type="EMBL" id="PIN05008.1"/>
    </source>
</evidence>
<comment type="caution">
    <text evidence="1">The sequence shown here is derived from an EMBL/GenBank/DDBJ whole genome shotgun (WGS) entry which is preliminary data.</text>
</comment>
<accession>A0A2G9GIA7</accession>
<protein>
    <submittedName>
        <fullName evidence="1">Uncharacterized protein</fullName>
    </submittedName>
</protein>
<dbReference type="PANTHER" id="PTHR33325:SF11">
    <property type="entry name" value="COLD SHOCK DOMAIN-CONTAINING PROTEIN 4-LIKE"/>
    <property type="match status" value="1"/>
</dbReference>
<dbReference type="AlphaFoldDB" id="A0A2G9GIA7"/>
<dbReference type="Proteomes" id="UP000231279">
    <property type="component" value="Unassembled WGS sequence"/>
</dbReference>
<evidence type="ECO:0000313" key="2">
    <source>
        <dbReference type="Proteomes" id="UP000231279"/>
    </source>
</evidence>
<proteinExistence type="predicted"/>
<name>A0A2G9GIA7_9LAMI</name>
<dbReference type="PANTHER" id="PTHR33325">
    <property type="entry name" value="ZINC FINGER, CCHC-TYPE-RELATED"/>
    <property type="match status" value="1"/>
</dbReference>
<dbReference type="OrthoDB" id="1737433at2759"/>
<sequence length="249" mass="29169">MSNLTKLELTTLNKMDKSYLSWMLDTKIHLDAKGLGDAIIEGNKVSSQDKEKVMIFLCKHQHKGLKAEYWKVTGKDLPEETFSTFHALNMLLQQQYHEKCLSYYHCHSNSYGHGRGCGCNNYCYHNGTSYNSQRQKWRNNNEKGKDKGGQSNPSKDIENIYFQYDLKGHWSHTCRTPKYLVKFYQDSIKGKGKNVETNFTYHNNDSNYDVETNFAYKDDDFDGFDDIMHLDVADFFESHEERTRDENNI</sequence>
<dbReference type="EMBL" id="NKXS01004935">
    <property type="protein sequence ID" value="PIN05008.1"/>
    <property type="molecule type" value="Genomic_DNA"/>
</dbReference>
<keyword evidence="2" id="KW-1185">Reference proteome</keyword>
<gene>
    <name evidence="1" type="ORF">CDL12_22451</name>
</gene>
<reference evidence="2" key="1">
    <citation type="journal article" date="2018" name="Gigascience">
        <title>Genome assembly of the Pink Ipe (Handroanthus impetiginosus, Bignoniaceae), a highly valued, ecologically keystone Neotropical timber forest tree.</title>
        <authorList>
            <person name="Silva-Junior O.B."/>
            <person name="Grattapaglia D."/>
            <person name="Novaes E."/>
            <person name="Collevatti R.G."/>
        </authorList>
    </citation>
    <scope>NUCLEOTIDE SEQUENCE [LARGE SCALE GENOMIC DNA]</scope>
    <source>
        <strain evidence="2">cv. UFG-1</strain>
    </source>
</reference>